<organism evidence="3 4">
    <name type="scientific">Zhihengliuella halotolerans</name>
    <dbReference type="NCBI Taxonomy" id="370736"/>
    <lineage>
        <taxon>Bacteria</taxon>
        <taxon>Bacillati</taxon>
        <taxon>Actinomycetota</taxon>
        <taxon>Actinomycetes</taxon>
        <taxon>Micrococcales</taxon>
        <taxon>Micrococcaceae</taxon>
        <taxon>Zhihengliuella</taxon>
    </lineage>
</organism>
<comment type="caution">
    <text evidence="3">The sequence shown here is derived from an EMBL/GenBank/DDBJ whole genome shotgun (WGS) entry which is preliminary data.</text>
</comment>
<dbReference type="Pfam" id="PF13460">
    <property type="entry name" value="NAD_binding_10"/>
    <property type="match status" value="1"/>
</dbReference>
<gene>
    <name evidence="3" type="ORF">EV380_2979</name>
</gene>
<dbReference type="PANTHER" id="PTHR43355:SF2">
    <property type="entry name" value="FLAVIN REDUCTASE (NADPH)"/>
    <property type="match status" value="1"/>
</dbReference>
<protein>
    <recommendedName>
        <fullName evidence="2">NAD(P)-binding domain-containing protein</fullName>
    </recommendedName>
</protein>
<accession>A0A4Q8AG77</accession>
<dbReference type="InterPro" id="IPR016040">
    <property type="entry name" value="NAD(P)-bd_dom"/>
</dbReference>
<dbReference type="SUPFAM" id="SSF51735">
    <property type="entry name" value="NAD(P)-binding Rossmann-fold domains"/>
    <property type="match status" value="1"/>
</dbReference>
<dbReference type="Proteomes" id="UP000292685">
    <property type="component" value="Unassembled WGS sequence"/>
</dbReference>
<dbReference type="InterPro" id="IPR036291">
    <property type="entry name" value="NAD(P)-bd_dom_sf"/>
</dbReference>
<dbReference type="AlphaFoldDB" id="A0A4Q8AG77"/>
<proteinExistence type="predicted"/>
<dbReference type="EMBL" id="SHLA01000001">
    <property type="protein sequence ID" value="RZU63362.1"/>
    <property type="molecule type" value="Genomic_DNA"/>
</dbReference>
<dbReference type="OrthoDB" id="7941246at2"/>
<evidence type="ECO:0000313" key="4">
    <source>
        <dbReference type="Proteomes" id="UP000292685"/>
    </source>
</evidence>
<dbReference type="GO" id="GO:0016646">
    <property type="term" value="F:oxidoreductase activity, acting on the CH-NH group of donors, NAD or NADP as acceptor"/>
    <property type="evidence" value="ECO:0007669"/>
    <property type="project" value="TreeGrafter"/>
</dbReference>
<dbReference type="Gene3D" id="3.40.50.720">
    <property type="entry name" value="NAD(P)-binding Rossmann-like Domain"/>
    <property type="match status" value="1"/>
</dbReference>
<dbReference type="InterPro" id="IPR051606">
    <property type="entry name" value="Polyketide_Oxido-like"/>
</dbReference>
<evidence type="ECO:0000313" key="3">
    <source>
        <dbReference type="EMBL" id="RZU63362.1"/>
    </source>
</evidence>
<evidence type="ECO:0000256" key="1">
    <source>
        <dbReference type="SAM" id="MobiDB-lite"/>
    </source>
</evidence>
<dbReference type="PANTHER" id="PTHR43355">
    <property type="entry name" value="FLAVIN REDUCTASE (NADPH)"/>
    <property type="match status" value="1"/>
</dbReference>
<evidence type="ECO:0000259" key="2">
    <source>
        <dbReference type="Pfam" id="PF13460"/>
    </source>
</evidence>
<dbReference type="RefSeq" id="WP_130451750.1">
    <property type="nucleotide sequence ID" value="NZ_SHLA01000001.1"/>
</dbReference>
<feature type="domain" description="NAD(P)-binding" evidence="2">
    <location>
        <begin position="7"/>
        <end position="196"/>
    </location>
</feature>
<name>A0A4Q8AG77_9MICC</name>
<sequence>MNITIIGATGMVGSRLTAEALSRGHRVVAGSRNPEPRHDDGATSARVDTSAQASLEAALLGTDVVILSIRAAAGREAGIAGATTAALDAAAAADVPVLVIGGAGPLRSPHNPDLLVIDDPARVPPAWRAVAHASTDQLRACTEHPNGRWTYLSPPAVLEPGTRTGRYRRGTTTLLTAPDGSSRISVEDLAVAALDEIERPGTDTHFTVAETAETPA</sequence>
<reference evidence="3 4" key="1">
    <citation type="submission" date="2019-02" db="EMBL/GenBank/DDBJ databases">
        <title>Sequencing the genomes of 1000 actinobacteria strains.</title>
        <authorList>
            <person name="Klenk H.-P."/>
        </authorList>
    </citation>
    <scope>NUCLEOTIDE SEQUENCE [LARGE SCALE GENOMIC DNA]</scope>
    <source>
        <strain evidence="3 4">DSM 17364</strain>
    </source>
</reference>
<feature type="region of interest" description="Disordered" evidence="1">
    <location>
        <begin position="25"/>
        <end position="45"/>
    </location>
</feature>
<keyword evidence="4" id="KW-1185">Reference proteome</keyword>